<evidence type="ECO:0000313" key="2">
    <source>
        <dbReference type="Proteomes" id="UP001379533"/>
    </source>
</evidence>
<dbReference type="InterPro" id="IPR025859">
    <property type="entry name" value="AurF/CmlI"/>
</dbReference>
<dbReference type="Gene3D" id="1.10.620.20">
    <property type="entry name" value="Ribonucleotide Reductase, subunit A"/>
    <property type="match status" value="1"/>
</dbReference>
<reference evidence="1 2" key="1">
    <citation type="submission" date="2021-12" db="EMBL/GenBank/DDBJ databases">
        <title>Discovery of the Pendulisporaceae a myxobacterial family with distinct sporulation behavior and unique specialized metabolism.</title>
        <authorList>
            <person name="Garcia R."/>
            <person name="Popoff A."/>
            <person name="Bader C.D."/>
            <person name="Loehr J."/>
            <person name="Walesch S."/>
            <person name="Walt C."/>
            <person name="Boldt J."/>
            <person name="Bunk B."/>
            <person name="Haeckl F.J.F.P.J."/>
            <person name="Gunesch A.P."/>
            <person name="Birkelbach J."/>
            <person name="Nuebel U."/>
            <person name="Pietschmann T."/>
            <person name="Bach T."/>
            <person name="Mueller R."/>
        </authorList>
    </citation>
    <scope>NUCLEOTIDE SEQUENCE [LARGE SCALE GENOMIC DNA]</scope>
    <source>
        <strain evidence="1 2">MSr12523</strain>
    </source>
</reference>
<proteinExistence type="predicted"/>
<gene>
    <name evidence="1" type="ORF">LZC95_41555</name>
</gene>
<dbReference type="Pfam" id="PF11583">
    <property type="entry name" value="AurF"/>
    <property type="match status" value="1"/>
</dbReference>
<dbReference type="SUPFAM" id="SSF47240">
    <property type="entry name" value="Ferritin-like"/>
    <property type="match status" value="1"/>
</dbReference>
<name>A0ABZ2K2H4_9BACT</name>
<dbReference type="RefSeq" id="WP_394843523.1">
    <property type="nucleotide sequence ID" value="NZ_CP089982.1"/>
</dbReference>
<protein>
    <submittedName>
        <fullName evidence="1">Ferritin-like domain-containing protein</fullName>
    </submittedName>
</protein>
<dbReference type="Proteomes" id="UP001379533">
    <property type="component" value="Chromosome"/>
</dbReference>
<dbReference type="InterPro" id="IPR009078">
    <property type="entry name" value="Ferritin-like_SF"/>
</dbReference>
<organism evidence="1 2">
    <name type="scientific">Pendulispora brunnea</name>
    <dbReference type="NCBI Taxonomy" id="2905690"/>
    <lineage>
        <taxon>Bacteria</taxon>
        <taxon>Pseudomonadati</taxon>
        <taxon>Myxococcota</taxon>
        <taxon>Myxococcia</taxon>
        <taxon>Myxococcales</taxon>
        <taxon>Sorangiineae</taxon>
        <taxon>Pendulisporaceae</taxon>
        <taxon>Pendulispora</taxon>
    </lineage>
</organism>
<evidence type="ECO:0000313" key="1">
    <source>
        <dbReference type="EMBL" id="WXA92924.1"/>
    </source>
</evidence>
<dbReference type="EMBL" id="CP089982">
    <property type="protein sequence ID" value="WXA92924.1"/>
    <property type="molecule type" value="Genomic_DNA"/>
</dbReference>
<sequence length="329" mass="37042">MDMERAAPETGIRWTMPVDAFMSDDYECHESRLNKLYEKAKGAQWDVATDVDWKSELDPDNPLGMPDPTLLIYGSELWERLDTKGRKEVRHHAQGWMLSQILHGEQAALICASKLASAEDSLSARLCAAVQVADEARHVEAYAKLVNEKLTVSYPMSQSLKGLLENTISSSALDITNLGMQVLVEGIALSIFQNVVAYSKDPFIKDLFTRIHRDEARHFAVGRITLTRIYSEMSSTELKEREEFVSEGARVLYDHLCADDIWSPMGFAKEACSAMVRESRVASSIRRAIFRRLVPTIRELGLLTPRVRDTFEKLDVIDYEAMPLAGGEP</sequence>
<dbReference type="InterPro" id="IPR012348">
    <property type="entry name" value="RNR-like"/>
</dbReference>
<keyword evidence="2" id="KW-1185">Reference proteome</keyword>
<dbReference type="CDD" id="cd00657">
    <property type="entry name" value="Ferritin_like"/>
    <property type="match status" value="1"/>
</dbReference>
<accession>A0ABZ2K2H4</accession>